<sequence length="110" mass="12651">MIDIDKIKDEIVASLSPLKPDRVVLFGSFADGTPGEDSDVDLYVVTNDDFMPQDWSQKNEIYLNVSRRIRSLRSRVPVDLIVHTRKMHERFIELGSSFSRQITSQGERLI</sequence>
<dbReference type="EMBL" id="CP019646">
    <property type="protein sequence ID" value="AQQ71518.1"/>
    <property type="molecule type" value="Genomic_DNA"/>
</dbReference>
<dbReference type="SUPFAM" id="SSF81301">
    <property type="entry name" value="Nucleotidyltransferase"/>
    <property type="match status" value="1"/>
</dbReference>
<dbReference type="AlphaFoldDB" id="A0A1Q2MG42"/>
<feature type="domain" description="Polymerase beta nucleotidyltransferase" evidence="1">
    <location>
        <begin position="19"/>
        <end position="88"/>
    </location>
</feature>
<dbReference type="GO" id="GO:0016740">
    <property type="term" value="F:transferase activity"/>
    <property type="evidence" value="ECO:0007669"/>
    <property type="project" value="UniProtKB-KW"/>
</dbReference>
<dbReference type="KEGG" id="pbas:SMSP2_01892"/>
<dbReference type="Pfam" id="PF18765">
    <property type="entry name" value="Polbeta"/>
    <property type="match status" value="1"/>
</dbReference>
<protein>
    <submittedName>
        <fullName evidence="2">Putative nucleotidyltransferase</fullName>
    </submittedName>
</protein>
<organism evidence="2 3">
    <name type="scientific">Limihaloglobus sulfuriphilus</name>
    <dbReference type="NCBI Taxonomy" id="1851148"/>
    <lineage>
        <taxon>Bacteria</taxon>
        <taxon>Pseudomonadati</taxon>
        <taxon>Planctomycetota</taxon>
        <taxon>Phycisphaerae</taxon>
        <taxon>Sedimentisphaerales</taxon>
        <taxon>Sedimentisphaeraceae</taxon>
        <taxon>Limihaloglobus</taxon>
    </lineage>
</organism>
<keyword evidence="3" id="KW-1185">Reference proteome</keyword>
<dbReference type="CDD" id="cd05403">
    <property type="entry name" value="NT_KNTase_like"/>
    <property type="match status" value="1"/>
</dbReference>
<gene>
    <name evidence="2" type="ORF">SMSP2_01892</name>
</gene>
<accession>A0A1Q2MG42</accession>
<dbReference type="InterPro" id="IPR041633">
    <property type="entry name" value="Polbeta"/>
</dbReference>
<dbReference type="OrthoDB" id="9799750at2"/>
<reference evidence="3" key="1">
    <citation type="submission" date="2017-02" db="EMBL/GenBank/DDBJ databases">
        <title>Comparative genomics and description of representatives of a novel lineage of planctomycetes thriving in anoxic sediments.</title>
        <authorList>
            <person name="Spring S."/>
            <person name="Bunk B."/>
            <person name="Sproer C."/>
        </authorList>
    </citation>
    <scope>NUCLEOTIDE SEQUENCE [LARGE SCALE GENOMIC DNA]</scope>
    <source>
        <strain evidence="3">SM-Chi-D1</strain>
    </source>
</reference>
<dbReference type="Gene3D" id="3.30.460.10">
    <property type="entry name" value="Beta Polymerase, domain 2"/>
    <property type="match status" value="1"/>
</dbReference>
<dbReference type="RefSeq" id="WP_146683685.1">
    <property type="nucleotide sequence ID" value="NZ_CP019646.1"/>
</dbReference>
<dbReference type="STRING" id="1851148.SMSP2_01892"/>
<name>A0A1Q2MG42_9BACT</name>
<evidence type="ECO:0000313" key="3">
    <source>
        <dbReference type="Proteomes" id="UP000188181"/>
    </source>
</evidence>
<proteinExistence type="predicted"/>
<dbReference type="Proteomes" id="UP000188181">
    <property type="component" value="Chromosome"/>
</dbReference>
<evidence type="ECO:0000259" key="1">
    <source>
        <dbReference type="Pfam" id="PF18765"/>
    </source>
</evidence>
<evidence type="ECO:0000313" key="2">
    <source>
        <dbReference type="EMBL" id="AQQ71518.1"/>
    </source>
</evidence>
<dbReference type="InterPro" id="IPR043519">
    <property type="entry name" value="NT_sf"/>
</dbReference>
<keyword evidence="2" id="KW-0808">Transferase</keyword>